<evidence type="ECO:0000256" key="1">
    <source>
        <dbReference type="SAM" id="Phobius"/>
    </source>
</evidence>
<dbReference type="PANTHER" id="PTHR45138:SF24">
    <property type="entry name" value="DIGUANYLATE CYCLASE DGCC-RELATED"/>
    <property type="match status" value="1"/>
</dbReference>
<reference evidence="3 4" key="1">
    <citation type="submission" date="2018-08" db="EMBL/GenBank/DDBJ databases">
        <title>Meiothermus terrae DSM 26712 genome sequencing project.</title>
        <authorList>
            <person name="Da Costa M.S."/>
            <person name="Albuquerque L."/>
            <person name="Raposo P."/>
            <person name="Froufe H.J.C."/>
            <person name="Barroso C.S."/>
            <person name="Egas C."/>
        </authorList>
    </citation>
    <scope>NUCLEOTIDE SEQUENCE [LARGE SCALE GENOMIC DNA]</scope>
    <source>
        <strain evidence="3 4">DSM 26712</strain>
    </source>
</reference>
<dbReference type="InterPro" id="IPR000160">
    <property type="entry name" value="GGDEF_dom"/>
</dbReference>
<feature type="transmembrane region" description="Helical" evidence="1">
    <location>
        <begin position="34"/>
        <end position="52"/>
    </location>
</feature>
<dbReference type="FunFam" id="3.30.70.270:FF:000001">
    <property type="entry name" value="Diguanylate cyclase domain protein"/>
    <property type="match status" value="1"/>
</dbReference>
<dbReference type="SMART" id="SM00267">
    <property type="entry name" value="GGDEF"/>
    <property type="match status" value="1"/>
</dbReference>
<dbReference type="InterPro" id="IPR029787">
    <property type="entry name" value="Nucleotide_cyclase"/>
</dbReference>
<name>A0A399F387_9DEIN</name>
<dbReference type="EC" id="2.7.7.65" evidence="3"/>
<dbReference type="PANTHER" id="PTHR45138">
    <property type="entry name" value="REGULATORY COMPONENTS OF SENSORY TRANSDUCTION SYSTEM"/>
    <property type="match status" value="1"/>
</dbReference>
<evidence type="ECO:0000259" key="2">
    <source>
        <dbReference type="PROSITE" id="PS50887"/>
    </source>
</evidence>
<comment type="caution">
    <text evidence="3">The sequence shown here is derived from an EMBL/GenBank/DDBJ whole genome shotgun (WGS) entry which is preliminary data.</text>
</comment>
<feature type="domain" description="GGDEF" evidence="2">
    <location>
        <begin position="625"/>
        <end position="751"/>
    </location>
</feature>
<dbReference type="Gene3D" id="3.30.70.270">
    <property type="match status" value="1"/>
</dbReference>
<dbReference type="InterPro" id="IPR050469">
    <property type="entry name" value="Diguanylate_Cyclase"/>
</dbReference>
<dbReference type="SUPFAM" id="SSF55073">
    <property type="entry name" value="Nucleotide cyclase"/>
    <property type="match status" value="1"/>
</dbReference>
<keyword evidence="4" id="KW-1185">Reference proteome</keyword>
<dbReference type="AlphaFoldDB" id="A0A399F387"/>
<dbReference type="InterPro" id="IPR029016">
    <property type="entry name" value="GAF-like_dom_sf"/>
</dbReference>
<feature type="transmembrane region" description="Helical" evidence="1">
    <location>
        <begin position="72"/>
        <end position="91"/>
    </location>
</feature>
<sequence>MGSVRRSAWLTAAVALVLHLLGHAGVLPLGFPEAWMMVALATLTSVLGYRWVLPLTAGASLLDALLSTGQSLLELTALYAVSSLLAAWLGARLRHAFRERKRASHLLNLLIRAQKELSGLDSRGEVLEALPAILEAYGQGNVSVWEPSPAGEGFVRVAASRSFPQDYRTIPEHGVVGRAFAQRRSVHVTDVASESDYVPVPGRPARCELALPLVEQTEAVAVLNLEYPEPLGEEALQALLEFAEGVSRRLSRLVERTELSLLENLNRTMYSAESLPGLGERVLALLGQVLDFDSGALVRQEGSRLRAVTFWGDVHPQERALLEEGIPFGQGLAWGVHRTGQPVFNDKYATDERGLQTLKDAGVQALVLHPIPLPGSARVRFMLGFQSRRQRHWRQSEKELLARACRAVGLALEGMLERQHTQTLLELQQTVLELSPEAAYHRILQTAVAMVPGAEAGTLMARQGEVFVFRAVHGFSLEDLHGVEFSLSQQQAWHGDLESWERGLPRVRSSAIVESSLESGLTEGKVRDARVREIQANLHLPIRYGGEVLALLNLDNLHDPLAFDQDSLRAAQLFAPAVATLLHDLRYRQRLEEAALTDVLTGLLNRRAFDLRLSEELERARRYAYPVSLLVMDLSGFKAINDRLGHEQGDRALQAVAQALRQQRRNGDSLYRWGGDEFAAILPHADLEGAVAAGTRYHRAIGALEVGGMRLGVNIGASCFPTDTEDSESLLRLADNRMYQAKSRGMPLSAG</sequence>
<keyword evidence="1" id="KW-0472">Membrane</keyword>
<dbReference type="SMART" id="SM00065">
    <property type="entry name" value="GAF"/>
    <property type="match status" value="3"/>
</dbReference>
<keyword evidence="1" id="KW-1133">Transmembrane helix</keyword>
<dbReference type="InterPro" id="IPR003018">
    <property type="entry name" value="GAF"/>
</dbReference>
<dbReference type="InterPro" id="IPR043128">
    <property type="entry name" value="Rev_trsase/Diguanyl_cyclase"/>
</dbReference>
<dbReference type="Pfam" id="PF13185">
    <property type="entry name" value="GAF_2"/>
    <property type="match status" value="2"/>
</dbReference>
<keyword evidence="3" id="KW-0548">Nucleotidyltransferase</keyword>
<dbReference type="GO" id="GO:0052621">
    <property type="term" value="F:diguanylate cyclase activity"/>
    <property type="evidence" value="ECO:0007669"/>
    <property type="project" value="UniProtKB-EC"/>
</dbReference>
<dbReference type="SUPFAM" id="SSF55781">
    <property type="entry name" value="GAF domain-like"/>
    <property type="match status" value="3"/>
</dbReference>
<keyword evidence="1" id="KW-0812">Transmembrane</keyword>
<dbReference type="PROSITE" id="PS50887">
    <property type="entry name" value="GGDEF"/>
    <property type="match status" value="1"/>
</dbReference>
<evidence type="ECO:0000313" key="3">
    <source>
        <dbReference type="EMBL" id="RIH90658.1"/>
    </source>
</evidence>
<dbReference type="CDD" id="cd01949">
    <property type="entry name" value="GGDEF"/>
    <property type="match status" value="1"/>
</dbReference>
<dbReference type="EMBL" id="QXDL01000005">
    <property type="protein sequence ID" value="RIH90658.1"/>
    <property type="molecule type" value="Genomic_DNA"/>
</dbReference>
<organism evidence="3 4">
    <name type="scientific">Calidithermus terrae</name>
    <dbReference type="NCBI Taxonomy" id="1408545"/>
    <lineage>
        <taxon>Bacteria</taxon>
        <taxon>Thermotogati</taxon>
        <taxon>Deinococcota</taxon>
        <taxon>Deinococci</taxon>
        <taxon>Thermales</taxon>
        <taxon>Thermaceae</taxon>
        <taxon>Calidithermus</taxon>
    </lineage>
</organism>
<accession>A0A399F387</accession>
<evidence type="ECO:0000313" key="4">
    <source>
        <dbReference type="Proteomes" id="UP000265715"/>
    </source>
</evidence>
<dbReference type="GO" id="GO:0005886">
    <property type="term" value="C:plasma membrane"/>
    <property type="evidence" value="ECO:0007669"/>
    <property type="project" value="TreeGrafter"/>
</dbReference>
<dbReference type="GO" id="GO:0043709">
    <property type="term" value="P:cell adhesion involved in single-species biofilm formation"/>
    <property type="evidence" value="ECO:0007669"/>
    <property type="project" value="TreeGrafter"/>
</dbReference>
<dbReference type="GO" id="GO:1902201">
    <property type="term" value="P:negative regulation of bacterial-type flagellum-dependent cell motility"/>
    <property type="evidence" value="ECO:0007669"/>
    <property type="project" value="TreeGrafter"/>
</dbReference>
<keyword evidence="3" id="KW-0808">Transferase</keyword>
<dbReference type="Proteomes" id="UP000265715">
    <property type="component" value="Unassembled WGS sequence"/>
</dbReference>
<gene>
    <name evidence="3" type="primary">ydaM_1</name>
    <name evidence="3" type="ORF">Mterra_00260</name>
</gene>
<proteinExistence type="predicted"/>
<dbReference type="Pfam" id="PF00990">
    <property type="entry name" value="GGDEF"/>
    <property type="match status" value="1"/>
</dbReference>
<dbReference type="Gene3D" id="3.30.450.40">
    <property type="match status" value="3"/>
</dbReference>
<dbReference type="OrthoDB" id="9805474at2"/>
<dbReference type="NCBIfam" id="TIGR00254">
    <property type="entry name" value="GGDEF"/>
    <property type="match status" value="1"/>
</dbReference>
<protein>
    <submittedName>
        <fullName evidence="3">Putative diguanylate cyclase YdaM</fullName>
        <ecNumber evidence="3">2.7.7.65</ecNumber>
    </submittedName>
</protein>